<comment type="caution">
    <text evidence="15">The sequence shown here is derived from an EMBL/GenBank/DDBJ whole genome shotgun (WGS) entry which is preliminary data.</text>
</comment>
<comment type="similarity">
    <text evidence="2 13">Belongs to the amiloride-sensitive sodium channel (TC 1.A.6) family.</text>
</comment>
<evidence type="ECO:0000256" key="6">
    <source>
        <dbReference type="ARBA" id="ARBA00022989"/>
    </source>
</evidence>
<accession>A0AA39IJ63</accession>
<evidence type="ECO:0000256" key="8">
    <source>
        <dbReference type="ARBA" id="ARBA00023065"/>
    </source>
</evidence>
<dbReference type="Proteomes" id="UP001175271">
    <property type="component" value="Unassembled WGS sequence"/>
</dbReference>
<evidence type="ECO:0000256" key="5">
    <source>
        <dbReference type="ARBA" id="ARBA00022692"/>
    </source>
</evidence>
<keyword evidence="3 13" id="KW-0813">Transport</keyword>
<keyword evidence="6 14" id="KW-1133">Transmembrane helix</keyword>
<name>A0AA39IJ63_9BILA</name>
<keyword evidence="4 13" id="KW-0894">Sodium channel</keyword>
<organism evidence="15 16">
    <name type="scientific">Steinernema hermaphroditum</name>
    <dbReference type="NCBI Taxonomy" id="289476"/>
    <lineage>
        <taxon>Eukaryota</taxon>
        <taxon>Metazoa</taxon>
        <taxon>Ecdysozoa</taxon>
        <taxon>Nematoda</taxon>
        <taxon>Chromadorea</taxon>
        <taxon>Rhabditida</taxon>
        <taxon>Tylenchina</taxon>
        <taxon>Panagrolaimomorpha</taxon>
        <taxon>Strongyloidoidea</taxon>
        <taxon>Steinernematidae</taxon>
        <taxon>Steinernema</taxon>
    </lineage>
</organism>
<dbReference type="PANTHER" id="PTHR11690">
    <property type="entry name" value="AMILORIDE-SENSITIVE SODIUM CHANNEL-RELATED"/>
    <property type="match status" value="1"/>
</dbReference>
<sequence>MPHRIPPTPPRRLSHADARMMSLCQRLAYNVTDFAQNTSAHGIPRAFSTKGFRRCLWLILFFGCLCAFSMQAYMIVVRFLRNDIIVSVELKFERISFPAVSVCNINPYKNSLARMMGPLGDTLSKFDNYLEVLEKGAQPSERRRRSVAKKWRLVESACVLDSSGAFQTTEGGAEVCLCRQSRLLDLSWDCRPKKEWKERFCPKCYEENGLCEPPGLGSEDPTTTSFPCVCSTEHCLMSEFKKMHLKWPLQLTHSLCDCDAVEGYCSASEGASKMCQCVGPKNAPAYCAPLEEWIEQNCAECNWWSECERSWALEAMQKCLCDRRHWKCFAVEEGVEEAPTRAIRVRREARRVYEKIQTHFDGLLAVYAKCDCSQQKGNIHKDCPAIQEPTKMEGADTCLCFFDQKNGILWPCYKPEQWMEHKCTSCSPMGNCVFSDEGGKLPCVCVAVIRMCVRIDDPKPVELLLEGNSPNVSIAVNETSIVEAEDKEMRLEDRIPKFWEIATTPPPPKITVKEVEEKEKALGMKGVNDSVALKAVAKENMVFAVQSLNDTDKESISYTKAEFITKCSFNGQSCSIENDFDTYHDPIYGNCFTFNSNKSGMTSERAGANYGLRFQVFVNISDYLPTTESAGVRLTVHSPDEQPFADTHGYNAPTGFVSSFGIRMKRMSRLPKPYGDCNDRGKDEDFIYKSKNYSTEACQRSCTQKYLVRKCGCGDPRFPMFRDHKNCPVDNATLRECLRTQNAFAGRNIDQIGCRCRQPCQQDAYSVSYSASRWPASPASIESCNKALSKVQCFNFFREQGAYIEVYFEQLNYESLLESEAYGLPNLLSDFGGQLGLWMGVSVITIMEIFTLLGELAYSVVRYPFQLCCARRKPVVSKGTLSSSAKYDIVRHASQFNHFSQFVP</sequence>
<gene>
    <name evidence="15" type="ORF">QR680_009143</name>
</gene>
<evidence type="ECO:0000256" key="2">
    <source>
        <dbReference type="ARBA" id="ARBA00007193"/>
    </source>
</evidence>
<evidence type="ECO:0000256" key="12">
    <source>
        <dbReference type="ARBA" id="ARBA00023303"/>
    </source>
</evidence>
<dbReference type="PANTHER" id="PTHR11690:SF282">
    <property type="entry name" value="DEGENERIN-LIKE PROTEIN ASIC-1"/>
    <property type="match status" value="1"/>
</dbReference>
<dbReference type="Gene3D" id="1.10.287.770">
    <property type="entry name" value="YojJ-like"/>
    <property type="match status" value="1"/>
</dbReference>
<dbReference type="PRINTS" id="PR01078">
    <property type="entry name" value="AMINACHANNEL"/>
</dbReference>
<reference evidence="15" key="1">
    <citation type="submission" date="2023-06" db="EMBL/GenBank/DDBJ databases">
        <title>Genomic analysis of the entomopathogenic nematode Steinernema hermaphroditum.</title>
        <authorList>
            <person name="Schwarz E.M."/>
            <person name="Heppert J.K."/>
            <person name="Baniya A."/>
            <person name="Schwartz H.T."/>
            <person name="Tan C.-H."/>
            <person name="Antoshechkin I."/>
            <person name="Sternberg P.W."/>
            <person name="Goodrich-Blair H."/>
            <person name="Dillman A.R."/>
        </authorList>
    </citation>
    <scope>NUCLEOTIDE SEQUENCE</scope>
    <source>
        <strain evidence="15">PS9179</strain>
        <tissue evidence="15">Whole animal</tissue>
    </source>
</reference>
<keyword evidence="7" id="KW-0915">Sodium</keyword>
<keyword evidence="12 13" id="KW-0407">Ion channel</keyword>
<dbReference type="GO" id="GO:0005886">
    <property type="term" value="C:plasma membrane"/>
    <property type="evidence" value="ECO:0007669"/>
    <property type="project" value="TreeGrafter"/>
</dbReference>
<dbReference type="EMBL" id="JAUCMV010000001">
    <property type="protein sequence ID" value="KAK0425320.1"/>
    <property type="molecule type" value="Genomic_DNA"/>
</dbReference>
<evidence type="ECO:0000256" key="7">
    <source>
        <dbReference type="ARBA" id="ARBA00023053"/>
    </source>
</evidence>
<proteinExistence type="inferred from homology"/>
<comment type="subcellular location">
    <subcellularLocation>
        <location evidence="1">Membrane</location>
        <topology evidence="1">Multi-pass membrane protein</topology>
    </subcellularLocation>
</comment>
<keyword evidence="8 13" id="KW-0406">Ion transport</keyword>
<evidence type="ECO:0000256" key="3">
    <source>
        <dbReference type="ARBA" id="ARBA00022448"/>
    </source>
</evidence>
<feature type="transmembrane region" description="Helical" evidence="14">
    <location>
        <begin position="55"/>
        <end position="76"/>
    </location>
</feature>
<evidence type="ECO:0000313" key="15">
    <source>
        <dbReference type="EMBL" id="KAK0425320.1"/>
    </source>
</evidence>
<evidence type="ECO:0000256" key="14">
    <source>
        <dbReference type="SAM" id="Phobius"/>
    </source>
</evidence>
<protein>
    <submittedName>
        <fullName evidence="15">Uncharacterized protein</fullName>
    </submittedName>
</protein>
<keyword evidence="9 14" id="KW-0472">Membrane</keyword>
<keyword evidence="10" id="KW-0325">Glycoprotein</keyword>
<dbReference type="InterPro" id="IPR001873">
    <property type="entry name" value="ENaC"/>
</dbReference>
<keyword evidence="11 13" id="KW-0739">Sodium transport</keyword>
<evidence type="ECO:0000256" key="9">
    <source>
        <dbReference type="ARBA" id="ARBA00023136"/>
    </source>
</evidence>
<dbReference type="GO" id="GO:0015280">
    <property type="term" value="F:ligand-gated sodium channel activity"/>
    <property type="evidence" value="ECO:0007669"/>
    <property type="project" value="TreeGrafter"/>
</dbReference>
<dbReference type="AlphaFoldDB" id="A0AA39IJ63"/>
<dbReference type="InterPro" id="IPR020903">
    <property type="entry name" value="ENaC_CS"/>
</dbReference>
<evidence type="ECO:0000256" key="1">
    <source>
        <dbReference type="ARBA" id="ARBA00004141"/>
    </source>
</evidence>
<evidence type="ECO:0000256" key="10">
    <source>
        <dbReference type="ARBA" id="ARBA00023180"/>
    </source>
</evidence>
<keyword evidence="5 13" id="KW-0812">Transmembrane</keyword>
<evidence type="ECO:0000256" key="4">
    <source>
        <dbReference type="ARBA" id="ARBA00022461"/>
    </source>
</evidence>
<keyword evidence="16" id="KW-1185">Reference proteome</keyword>
<dbReference type="Gene3D" id="2.60.470.10">
    <property type="entry name" value="Acid-sensing ion channels like domains"/>
    <property type="match status" value="1"/>
</dbReference>
<evidence type="ECO:0000313" key="16">
    <source>
        <dbReference type="Proteomes" id="UP001175271"/>
    </source>
</evidence>
<evidence type="ECO:0000256" key="11">
    <source>
        <dbReference type="ARBA" id="ARBA00023201"/>
    </source>
</evidence>
<dbReference type="PROSITE" id="PS01206">
    <property type="entry name" value="ASC"/>
    <property type="match status" value="1"/>
</dbReference>
<dbReference type="FunFam" id="1.10.287.770:FF:000001">
    <property type="entry name" value="Acid-sensing ion channel subunit 1"/>
    <property type="match status" value="1"/>
</dbReference>
<evidence type="ECO:0000256" key="13">
    <source>
        <dbReference type="RuleBase" id="RU000679"/>
    </source>
</evidence>
<dbReference type="Pfam" id="PF00858">
    <property type="entry name" value="ASC"/>
    <property type="match status" value="2"/>
</dbReference>